<dbReference type="PANTHER" id="PTHR10724">
    <property type="entry name" value="30S RIBOSOMAL PROTEIN S1"/>
    <property type="match status" value="1"/>
</dbReference>
<feature type="compositionally biased region" description="Polar residues" evidence="1">
    <location>
        <begin position="104"/>
        <end position="123"/>
    </location>
</feature>
<dbReference type="InterPro" id="IPR018974">
    <property type="entry name" value="Tex-like_N"/>
</dbReference>
<dbReference type="SUPFAM" id="SSF158832">
    <property type="entry name" value="Tex N-terminal region-like"/>
    <property type="match status" value="1"/>
</dbReference>
<dbReference type="SUPFAM" id="SSF50249">
    <property type="entry name" value="Nucleic acid-binding proteins"/>
    <property type="match status" value="1"/>
</dbReference>
<dbReference type="SUPFAM" id="SSF47781">
    <property type="entry name" value="RuvA domain 2-like"/>
    <property type="match status" value="2"/>
</dbReference>
<feature type="region of interest" description="Disordered" evidence="1">
    <location>
        <begin position="100"/>
        <end position="130"/>
    </location>
</feature>
<dbReference type="InterPro" id="IPR037027">
    <property type="entry name" value="YqgF/RNaseH-like_dom_sf"/>
</dbReference>
<protein>
    <recommendedName>
        <fullName evidence="2">S1 motif domain-containing protein</fullName>
    </recommendedName>
</protein>
<proteinExistence type="predicted"/>
<dbReference type="Gene3D" id="3.30.420.140">
    <property type="entry name" value="YqgF/RNase H-like domain"/>
    <property type="match status" value="1"/>
</dbReference>
<dbReference type="Pfam" id="PF17674">
    <property type="entry name" value="HHH_9"/>
    <property type="match status" value="1"/>
</dbReference>
<dbReference type="InterPro" id="IPR055179">
    <property type="entry name" value="Tex-like_central_region"/>
</dbReference>
<evidence type="ECO:0000256" key="1">
    <source>
        <dbReference type="SAM" id="MobiDB-lite"/>
    </source>
</evidence>
<dbReference type="AlphaFoldDB" id="A0A9N9TFL2"/>
<feature type="domain" description="S1 motif" evidence="2">
    <location>
        <begin position="840"/>
        <end position="902"/>
    </location>
</feature>
<accession>A0A9N9TFL2</accession>
<reference evidence="3" key="1">
    <citation type="submission" date="2022-01" db="EMBL/GenBank/DDBJ databases">
        <authorList>
            <person name="King R."/>
        </authorList>
    </citation>
    <scope>NUCLEOTIDE SEQUENCE</scope>
</reference>
<evidence type="ECO:0000313" key="4">
    <source>
        <dbReference type="Proteomes" id="UP001153712"/>
    </source>
</evidence>
<dbReference type="Gene3D" id="1.10.150.310">
    <property type="entry name" value="Tex RuvX-like domain-like"/>
    <property type="match status" value="1"/>
</dbReference>
<dbReference type="FunFam" id="3.30.420.140:FF:000001">
    <property type="entry name" value="RNA-binding transcriptional accessory protein"/>
    <property type="match status" value="1"/>
</dbReference>
<dbReference type="InterPro" id="IPR003029">
    <property type="entry name" value="S1_domain"/>
</dbReference>
<evidence type="ECO:0000259" key="2">
    <source>
        <dbReference type="PROSITE" id="PS50126"/>
    </source>
</evidence>
<dbReference type="Gene3D" id="1.10.3500.10">
    <property type="entry name" value="Tex N-terminal region-like"/>
    <property type="match status" value="1"/>
</dbReference>
<dbReference type="FunFam" id="1.10.10.650:FF:000001">
    <property type="entry name" value="S1 RNA-binding domain 1"/>
    <property type="match status" value="1"/>
</dbReference>
<dbReference type="InterPro" id="IPR050437">
    <property type="entry name" value="Ribos_protein_bS1-like"/>
</dbReference>
<dbReference type="InterPro" id="IPR010994">
    <property type="entry name" value="RuvA_2-like"/>
</dbReference>
<name>A0A9N9TFL2_PHYSR</name>
<dbReference type="Proteomes" id="UP001153712">
    <property type="component" value="Chromosome 1"/>
</dbReference>
<dbReference type="GO" id="GO:0006412">
    <property type="term" value="P:translation"/>
    <property type="evidence" value="ECO:0007669"/>
    <property type="project" value="TreeGrafter"/>
</dbReference>
<evidence type="ECO:0000313" key="3">
    <source>
        <dbReference type="EMBL" id="CAG9854189.1"/>
    </source>
</evidence>
<gene>
    <name evidence="3" type="ORF">PHYEVI_LOCUS653</name>
</gene>
<dbReference type="SMART" id="SM00316">
    <property type="entry name" value="S1"/>
    <property type="match status" value="1"/>
</dbReference>
<dbReference type="InterPro" id="IPR023319">
    <property type="entry name" value="Tex-like_HTH_dom_sf"/>
</dbReference>
<dbReference type="Pfam" id="PF22706">
    <property type="entry name" value="Tex_central_region"/>
    <property type="match status" value="1"/>
</dbReference>
<dbReference type="InterPro" id="IPR012337">
    <property type="entry name" value="RNaseH-like_sf"/>
</dbReference>
<dbReference type="Pfam" id="PF16921">
    <property type="entry name" value="Tex_YqgF"/>
    <property type="match status" value="1"/>
</dbReference>
<dbReference type="PROSITE" id="PS50126">
    <property type="entry name" value="S1"/>
    <property type="match status" value="1"/>
</dbReference>
<dbReference type="InterPro" id="IPR023323">
    <property type="entry name" value="Tex-like_dom_sf"/>
</dbReference>
<keyword evidence="4" id="KW-1185">Reference proteome</keyword>
<dbReference type="Pfam" id="PF00575">
    <property type="entry name" value="S1"/>
    <property type="match status" value="1"/>
</dbReference>
<dbReference type="PANTHER" id="PTHR10724:SF10">
    <property type="entry name" value="S1 RNA-BINDING DOMAIN-CONTAINING PROTEIN 1"/>
    <property type="match status" value="1"/>
</dbReference>
<dbReference type="GO" id="GO:0006139">
    <property type="term" value="P:nucleobase-containing compound metabolic process"/>
    <property type="evidence" value="ECO:0007669"/>
    <property type="project" value="InterPro"/>
</dbReference>
<dbReference type="GO" id="GO:0003729">
    <property type="term" value="F:mRNA binding"/>
    <property type="evidence" value="ECO:0007669"/>
    <property type="project" value="TreeGrafter"/>
</dbReference>
<dbReference type="Pfam" id="PF09371">
    <property type="entry name" value="Tex_N"/>
    <property type="match status" value="1"/>
</dbReference>
<dbReference type="SUPFAM" id="SSF53098">
    <property type="entry name" value="Ribonuclease H-like"/>
    <property type="match status" value="1"/>
</dbReference>
<sequence length="905" mass="102412">MSNWSCSVISDDEDEEIVNTRNKKTKSTRSLKKESSFVLISDDEEEPPVRIAKRIKNEKNKPNNEIMLTSDDSDEDDTTIVIPKTEKSVKKEKIDVRNIDNIEPASSSSTENNQRSMKISNRQPMKRKNNCTDNHIDVKLEKLDKPYKPQAKRIKLEPGKESVKIEPIWEDYQLLAENLNLSDGVAQNVVQLFSEGNTIPFIARYRRAATENMSPETLREARNVYDDICLLKHEIGTFASELQKTGNLTETLETTIKLTKNLEELEIIRAPFKPEAKKTLAERAKALGLEKPAMDLLQNNSNTDLTKFISGNQEELNNAEKGIVHIIAQRIATDTDVLTYLRDLRKHTKFAIETKKHKVSKQKSDKPKKGEKKQLDVSVFEQYFNFSGFAHSIKPHTVLAINRGESHKILSVKVVVPEYLYKKFHQFCIQKWSVRDGIRKTVIEEAIKDSYNRLVEPFIVREIRSELKAMAEKASYDVFGKNLKQILMAAPIKGQAILGIDPGFTHGCKIAVISPIGAVLDHTVIYPHSTHNKKQTAAKELKRLLQENECTLIALGDGTACKETEQWLTELISQKYFHTNDVKYTIVSEDGASIYSCSPEAKKEFGELDTNIISAVSLARRIQDPMAELVKVDPKHLGVGMYQHDLKQKRLDEVLEEIVSECVSFVGVDLNTSSQALLRRVAGLTDKRASEIVKYRERNGPFTCRSEIKNVPGIGPKAFQQCAGFLRIGPTNATSFEEFYKRPNTTKLDQTYIHPESYEVALQLLKELKLRVNDIGEPGFVDKIASCRSKFGDSKLNVGGVLDLVFEALSKPLNYDLRTEISQTAFFSTGLRNIDDLKEGDQVMGRVKNVTHFGCFVDIGVGRDGLIHCSNFNEFQLQVGDRVEVVVLRLDRERKRIQLGPIAKL</sequence>
<dbReference type="Pfam" id="PF12836">
    <property type="entry name" value="HHH_3"/>
    <property type="match status" value="1"/>
</dbReference>
<dbReference type="GO" id="GO:0003735">
    <property type="term" value="F:structural constituent of ribosome"/>
    <property type="evidence" value="ECO:0007669"/>
    <property type="project" value="TreeGrafter"/>
</dbReference>
<dbReference type="InterPro" id="IPR032639">
    <property type="entry name" value="Tex_YqgF"/>
</dbReference>
<dbReference type="InterPro" id="IPR012340">
    <property type="entry name" value="NA-bd_OB-fold"/>
</dbReference>
<dbReference type="SMART" id="SM00732">
    <property type="entry name" value="YqgFc"/>
    <property type="match status" value="1"/>
</dbReference>
<dbReference type="InterPro" id="IPR041692">
    <property type="entry name" value="HHH_9"/>
</dbReference>
<dbReference type="InterPro" id="IPR006641">
    <property type="entry name" value="YqgF/RNaseH-like_dom"/>
</dbReference>
<dbReference type="EMBL" id="OU900094">
    <property type="protein sequence ID" value="CAG9854189.1"/>
    <property type="molecule type" value="Genomic_DNA"/>
</dbReference>
<organism evidence="3 4">
    <name type="scientific">Phyllotreta striolata</name>
    <name type="common">Striped flea beetle</name>
    <name type="synonym">Crioceris striolata</name>
    <dbReference type="NCBI Taxonomy" id="444603"/>
    <lineage>
        <taxon>Eukaryota</taxon>
        <taxon>Metazoa</taxon>
        <taxon>Ecdysozoa</taxon>
        <taxon>Arthropoda</taxon>
        <taxon>Hexapoda</taxon>
        <taxon>Insecta</taxon>
        <taxon>Pterygota</taxon>
        <taxon>Neoptera</taxon>
        <taxon>Endopterygota</taxon>
        <taxon>Coleoptera</taxon>
        <taxon>Polyphaga</taxon>
        <taxon>Cucujiformia</taxon>
        <taxon>Chrysomeloidea</taxon>
        <taxon>Chrysomelidae</taxon>
        <taxon>Galerucinae</taxon>
        <taxon>Alticini</taxon>
        <taxon>Phyllotreta</taxon>
    </lineage>
</organism>
<dbReference type="Gene3D" id="2.40.50.140">
    <property type="entry name" value="Nucleic acid-binding proteins"/>
    <property type="match status" value="1"/>
</dbReference>
<feature type="region of interest" description="Disordered" evidence="1">
    <location>
        <begin position="56"/>
        <end position="77"/>
    </location>
</feature>
<dbReference type="Gene3D" id="1.10.10.650">
    <property type="entry name" value="RuvA domain 2-like"/>
    <property type="match status" value="1"/>
</dbReference>
<dbReference type="OrthoDB" id="995477at2759"/>